<gene>
    <name evidence="1" type="ORF">CP978_20015</name>
</gene>
<evidence type="ECO:0000313" key="2">
    <source>
        <dbReference type="Proteomes" id="UP000325763"/>
    </source>
</evidence>
<organism evidence="1 2">
    <name type="scientific">Streptomyces nodosus</name>
    <dbReference type="NCBI Taxonomy" id="40318"/>
    <lineage>
        <taxon>Bacteria</taxon>
        <taxon>Bacillati</taxon>
        <taxon>Actinomycetota</taxon>
        <taxon>Actinomycetes</taxon>
        <taxon>Kitasatosporales</taxon>
        <taxon>Streptomycetaceae</taxon>
        <taxon>Streptomyces</taxon>
    </lineage>
</organism>
<reference evidence="1 2" key="1">
    <citation type="submission" date="2017-09" db="EMBL/GenBank/DDBJ databases">
        <title>Streptomyces genome completion.</title>
        <authorList>
            <person name="Lee N."/>
            <person name="Cho B.-K."/>
        </authorList>
    </citation>
    <scope>NUCLEOTIDE SEQUENCE [LARGE SCALE GENOMIC DNA]</scope>
    <source>
        <strain evidence="1 2">ATCC 14899</strain>
    </source>
</reference>
<evidence type="ECO:0000313" key="1">
    <source>
        <dbReference type="EMBL" id="QEV40523.1"/>
    </source>
</evidence>
<dbReference type="EMBL" id="CP023747">
    <property type="protein sequence ID" value="QEV40523.1"/>
    <property type="molecule type" value="Genomic_DNA"/>
</dbReference>
<name>A0A5P2W9K3_9ACTN</name>
<dbReference type="KEGG" id="snq:CP978_20015"/>
<dbReference type="Proteomes" id="UP000325763">
    <property type="component" value="Chromosome"/>
</dbReference>
<protein>
    <submittedName>
        <fullName evidence="1">Uncharacterized protein</fullName>
    </submittedName>
</protein>
<sequence length="255" mass="27510">MGVQPGQHSLQQAQVMKTVVMAVDESLEKTSGHIDAALRVPFAESLADYAADTASTIGLGDRDYVRNGSPSKPAWKDDEGVHMAVPRYTLLRVARALSEDSTAYVTLRGATTHHAAEVLTAVPRRATGVDLTVPPMLNSHVFGAFDAFATAVRRDLGKERAAEWDRKVFEEATARQSVPPPYAKDPVGHLVASWQQTLREGGLENSADVLEQQNAVMVDIWGKATGLGDKVRDSLHDDALNDTSAARGNALRNLS</sequence>
<proteinExistence type="predicted"/>
<dbReference type="AlphaFoldDB" id="A0A5P2W9K3"/>
<accession>A0A5P2W9K3</accession>